<evidence type="ECO:0000313" key="2">
    <source>
        <dbReference type="EnsemblPlants" id="PGSC0003DMT400093638"/>
    </source>
</evidence>
<reference evidence="2" key="2">
    <citation type="submission" date="2015-06" db="UniProtKB">
        <authorList>
            <consortium name="EnsemblPlants"/>
        </authorList>
    </citation>
    <scope>IDENTIFICATION</scope>
    <source>
        <strain evidence="2">DM1-3 516 R44</strain>
    </source>
</reference>
<evidence type="ECO:0000256" key="1">
    <source>
        <dbReference type="SAM" id="Coils"/>
    </source>
</evidence>
<sequence length="140" mass="15996">MPPHECQKTKDSEVDRSRDMLSRILNKVEGSEKTLQDMKEDVSTLSQTVTSHFVSIKQLETQISNISSHLNLRQQGGFPSNTMSTPKNEVKVWKEFENVEIGEQKSSRQLAEEVGEPDLDRCWTQDNFKLESGKLDEPKS</sequence>
<dbReference type="Proteomes" id="UP000011115">
    <property type="component" value="Unassembled WGS sequence"/>
</dbReference>
<keyword evidence="1" id="KW-0175">Coiled coil</keyword>
<organism evidence="2 3">
    <name type="scientific">Solanum tuberosum</name>
    <name type="common">Potato</name>
    <dbReference type="NCBI Taxonomy" id="4113"/>
    <lineage>
        <taxon>Eukaryota</taxon>
        <taxon>Viridiplantae</taxon>
        <taxon>Streptophyta</taxon>
        <taxon>Embryophyta</taxon>
        <taxon>Tracheophyta</taxon>
        <taxon>Spermatophyta</taxon>
        <taxon>Magnoliopsida</taxon>
        <taxon>eudicotyledons</taxon>
        <taxon>Gunneridae</taxon>
        <taxon>Pentapetalae</taxon>
        <taxon>asterids</taxon>
        <taxon>lamiids</taxon>
        <taxon>Solanales</taxon>
        <taxon>Solanaceae</taxon>
        <taxon>Solanoideae</taxon>
        <taxon>Solaneae</taxon>
        <taxon>Solanum</taxon>
    </lineage>
</organism>
<reference evidence="3" key="1">
    <citation type="journal article" date="2011" name="Nature">
        <title>Genome sequence and analysis of the tuber crop potato.</title>
        <authorList>
            <consortium name="The Potato Genome Sequencing Consortium"/>
        </authorList>
    </citation>
    <scope>NUCLEOTIDE SEQUENCE [LARGE SCALE GENOMIC DNA]</scope>
    <source>
        <strain evidence="3">cv. DM1-3 516 R44</strain>
    </source>
</reference>
<accession>M1DSE0</accession>
<proteinExistence type="predicted"/>
<protein>
    <submittedName>
        <fullName evidence="2">Integrase core domain containing protein</fullName>
    </submittedName>
</protein>
<name>M1DSE0_SOLTU</name>
<dbReference type="EnsemblPlants" id="PGSC0003DMT400093638">
    <property type="protein sequence ID" value="PGSC0003DMT400093638"/>
    <property type="gene ID" value="PGSC0003DMG400043209"/>
</dbReference>
<dbReference type="AlphaFoldDB" id="M1DSE0"/>
<feature type="coiled-coil region" evidence="1">
    <location>
        <begin position="21"/>
        <end position="48"/>
    </location>
</feature>
<keyword evidence="3" id="KW-1185">Reference proteome</keyword>
<evidence type="ECO:0000313" key="3">
    <source>
        <dbReference type="Proteomes" id="UP000011115"/>
    </source>
</evidence>
<dbReference type="PaxDb" id="4113-PGSC0003DMT400093638"/>
<dbReference type="HOGENOM" id="CLU_1838694_0_0_1"/>
<dbReference type="InParanoid" id="M1DSE0"/>
<dbReference type="Gramene" id="PGSC0003DMT400093638">
    <property type="protein sequence ID" value="PGSC0003DMT400093638"/>
    <property type="gene ID" value="PGSC0003DMG400043209"/>
</dbReference>